<feature type="domain" description="Peptidase M28" evidence="1">
    <location>
        <begin position="234"/>
        <end position="414"/>
    </location>
</feature>
<sequence>MKISGEKTKALVEFISGFTRSRGSASYSELLVKLVSYLKNAGVPSNAIRIKEYPCDGESIFGNYRSTFAWEPIKAELWLKKPYRQFITSLKNSPTALLFGSAPTDGWIELPLVVYKGKGNYLGKAVLAKATPKRVFEDAVINGGAKAILLSHMRGQCPEIAREPESNLDVVNYLSIPNTKEDYKYRAFGFSLSERKYRLLEKLLEKGQVSIEASVETMVEKGMLQILEIDLTEKKSPYVLIIAHLCHPSPGANDNASGAALALEIAEIISAAKGFPPIKISLVPEFLGSTPYAIEMKREDDLPFLVINLDMVGENQDKTGSSFLLTETPPILPKRYDYLLEYNIMKNIPRCDEIPIKRFYRIPYSAGSDHCPFTAIGISSPFLGHLPDRYYHTDADSPDKVDCKELEWVGSSVLKSLKDMSSSNPHSDVYIKSKSISDFVYYCENIKHKPGSKELYGAFLKAFEAQENGFNSLFSIESFLPSERSLVPKFEGSIGFEWYYDLPETLKKSLKWNAVSLAELITVSANILGSRESTELFISVYYGISQEAISELIDFLVDNGYFMEGEF</sequence>
<comment type="caution">
    <text evidence="2">The sequence shown here is derived from an EMBL/GenBank/DDBJ whole genome shotgun (WGS) entry which is preliminary data.</text>
</comment>
<evidence type="ECO:0000259" key="1">
    <source>
        <dbReference type="Pfam" id="PF04389"/>
    </source>
</evidence>
<dbReference type="Gene3D" id="3.40.630.10">
    <property type="entry name" value="Zn peptidases"/>
    <property type="match status" value="1"/>
</dbReference>
<dbReference type="Pfam" id="PF04389">
    <property type="entry name" value="Peptidase_M28"/>
    <property type="match status" value="1"/>
</dbReference>
<evidence type="ECO:0000313" key="2">
    <source>
        <dbReference type="EMBL" id="OAA31744.1"/>
    </source>
</evidence>
<dbReference type="OrthoDB" id="345880at2"/>
<dbReference type="SUPFAM" id="SSF53187">
    <property type="entry name" value="Zn-dependent exopeptidases"/>
    <property type="match status" value="1"/>
</dbReference>
<dbReference type="InterPro" id="IPR007484">
    <property type="entry name" value="Peptidase_M28"/>
</dbReference>
<gene>
    <name evidence="2" type="ORF">AT15_02655</name>
</gene>
<reference evidence="2 3" key="1">
    <citation type="submission" date="2014-02" db="EMBL/GenBank/DDBJ databases">
        <title>Kosmotoga genome sequencing.</title>
        <authorList>
            <person name="Pollo S.M."/>
            <person name="Charchuk R."/>
            <person name="Nesbo C.L."/>
        </authorList>
    </citation>
    <scope>NUCLEOTIDE SEQUENCE [LARGE SCALE GENOMIC DNA]</scope>
    <source>
        <strain evidence="2 3">S304</strain>
    </source>
</reference>
<name>A0A182C7S0_9BACT</name>
<dbReference type="AlphaFoldDB" id="A0A182C7S0"/>
<dbReference type="EMBL" id="JFHK01000002">
    <property type="protein sequence ID" value="OAA31744.1"/>
    <property type="molecule type" value="Genomic_DNA"/>
</dbReference>
<protein>
    <recommendedName>
        <fullName evidence="1">Peptidase M28 domain-containing protein</fullName>
    </recommendedName>
</protein>
<accession>A0A182C7S0</accession>
<keyword evidence="3" id="KW-1185">Reference proteome</keyword>
<dbReference type="Proteomes" id="UP000077339">
    <property type="component" value="Unassembled WGS sequence"/>
</dbReference>
<dbReference type="PATRIC" id="fig|1453497.3.peg.527"/>
<organism evidence="2 3">
    <name type="scientific">Kosmotoga arenicorallina S304</name>
    <dbReference type="NCBI Taxonomy" id="1453497"/>
    <lineage>
        <taxon>Bacteria</taxon>
        <taxon>Thermotogati</taxon>
        <taxon>Thermotogota</taxon>
        <taxon>Thermotogae</taxon>
        <taxon>Kosmotogales</taxon>
        <taxon>Kosmotogaceae</taxon>
        <taxon>Kosmotoga</taxon>
    </lineage>
</organism>
<dbReference type="STRING" id="1453497.AT15_02655"/>
<evidence type="ECO:0000313" key="3">
    <source>
        <dbReference type="Proteomes" id="UP000077339"/>
    </source>
</evidence>
<dbReference type="RefSeq" id="WP_068345317.1">
    <property type="nucleotide sequence ID" value="NZ_JFHK01000002.1"/>
</dbReference>
<proteinExistence type="predicted"/>